<evidence type="ECO:0000259" key="2">
    <source>
        <dbReference type="Pfam" id="PF10335"/>
    </source>
</evidence>
<dbReference type="Pfam" id="PF03445">
    <property type="entry name" value="DUF294"/>
    <property type="match status" value="1"/>
</dbReference>
<evidence type="ECO:0000313" key="3">
    <source>
        <dbReference type="EMBL" id="MFD2680139.1"/>
    </source>
</evidence>
<dbReference type="InterPro" id="IPR018821">
    <property type="entry name" value="DUF294_put_nucleoTrafse_sb-bd"/>
</dbReference>
<dbReference type="Pfam" id="PF10335">
    <property type="entry name" value="DUF294_C"/>
    <property type="match status" value="1"/>
</dbReference>
<sequence>MVVTNHSENGDSEEHVNRYLEMREWREKHIHNACDNPTVLNQFHDRLMKETVQKAIEKIESELGPAPAHFAFFIMGSAGRSEQAIWSDQDHGIIFAGGEESKPYFLKLGIEISNGLSVVGYERCDGKVMASNPKWCNSMNAWEQQIGDWLKEASWESLRYFSTFFDSRVLLGDDCFLSKLKELAFQHLREEPYLYIRLLENISHIKKGIGILGQLLPNSSGKETGYINMKEVILFSYVNSLRLLSLKEEILAPSTLTRFQQLSNDYKDIKKYQLDFEKLLKFRLYYKKYSKSYADVHFLKITSLSKSEKQELKQIMKNGYKLFAETKNIIIRGCSS</sequence>
<reference evidence="4" key="1">
    <citation type="journal article" date="2019" name="Int. J. Syst. Evol. Microbiol.">
        <title>The Global Catalogue of Microorganisms (GCM) 10K type strain sequencing project: providing services to taxonomists for standard genome sequencing and annotation.</title>
        <authorList>
            <consortium name="The Broad Institute Genomics Platform"/>
            <consortium name="The Broad Institute Genome Sequencing Center for Infectious Disease"/>
            <person name="Wu L."/>
            <person name="Ma J."/>
        </authorList>
    </citation>
    <scope>NUCLEOTIDE SEQUENCE [LARGE SCALE GENOMIC DNA]</scope>
    <source>
        <strain evidence="4">KCTC 3913</strain>
    </source>
</reference>
<dbReference type="Proteomes" id="UP001597506">
    <property type="component" value="Unassembled WGS sequence"/>
</dbReference>
<comment type="caution">
    <text evidence="3">The sequence shown here is derived from an EMBL/GenBank/DDBJ whole genome shotgun (WGS) entry which is preliminary data.</text>
</comment>
<proteinExistence type="predicted"/>
<dbReference type="InterPro" id="IPR005105">
    <property type="entry name" value="GlnD_Uridyltrans_N"/>
</dbReference>
<dbReference type="RefSeq" id="WP_377933328.1">
    <property type="nucleotide sequence ID" value="NZ_JBHUMF010000012.1"/>
</dbReference>
<keyword evidence="4" id="KW-1185">Reference proteome</keyword>
<evidence type="ECO:0000313" key="4">
    <source>
        <dbReference type="Proteomes" id="UP001597506"/>
    </source>
</evidence>
<feature type="domain" description="Protein-PII uridylyltransferase N-terminal" evidence="1">
    <location>
        <begin position="37"/>
        <end position="153"/>
    </location>
</feature>
<name>A0ABW5RQ76_9BACI</name>
<accession>A0ABW5RQ76</accession>
<evidence type="ECO:0000259" key="1">
    <source>
        <dbReference type="Pfam" id="PF03445"/>
    </source>
</evidence>
<organism evidence="3 4">
    <name type="scientific">Bacillus seohaeanensis</name>
    <dbReference type="NCBI Taxonomy" id="284580"/>
    <lineage>
        <taxon>Bacteria</taxon>
        <taxon>Bacillati</taxon>
        <taxon>Bacillota</taxon>
        <taxon>Bacilli</taxon>
        <taxon>Bacillales</taxon>
        <taxon>Bacillaceae</taxon>
        <taxon>Bacillus</taxon>
    </lineage>
</organism>
<feature type="domain" description="DUF294" evidence="2">
    <location>
        <begin position="197"/>
        <end position="320"/>
    </location>
</feature>
<gene>
    <name evidence="3" type="ORF">ACFSUL_05170</name>
</gene>
<protein>
    <submittedName>
        <fullName evidence="3">DUF294 nucleotidyltransferase-like domain-containing protein</fullName>
    </submittedName>
</protein>
<dbReference type="EMBL" id="JBHUMF010000012">
    <property type="protein sequence ID" value="MFD2680139.1"/>
    <property type="molecule type" value="Genomic_DNA"/>
</dbReference>
<dbReference type="CDD" id="cd05401">
    <property type="entry name" value="NT_GlnE_GlnD_like"/>
    <property type="match status" value="1"/>
</dbReference>